<dbReference type="InterPro" id="IPR007822">
    <property type="entry name" value="LANC-like"/>
</dbReference>
<dbReference type="Gene3D" id="1.50.10.20">
    <property type="match status" value="1"/>
</dbReference>
<dbReference type="OrthoDB" id="1492512at2"/>
<dbReference type="GO" id="GO:0005524">
    <property type="term" value="F:ATP binding"/>
    <property type="evidence" value="ECO:0007669"/>
    <property type="project" value="UniProtKB-KW"/>
</dbReference>
<dbReference type="InterPro" id="IPR011009">
    <property type="entry name" value="Kinase-like_dom_sf"/>
</dbReference>
<dbReference type="PANTHER" id="PTHR43289">
    <property type="entry name" value="MITOGEN-ACTIVATED PROTEIN KINASE KINASE KINASE 20-RELATED"/>
    <property type="match status" value="1"/>
</dbReference>
<dbReference type="InterPro" id="IPR057929">
    <property type="entry name" value="RamC_N"/>
</dbReference>
<feature type="region of interest" description="Disordered" evidence="7">
    <location>
        <begin position="861"/>
        <end position="885"/>
    </location>
</feature>
<dbReference type="EMBL" id="BCSX01000021">
    <property type="protein sequence ID" value="GAS88208.1"/>
    <property type="molecule type" value="Genomic_DNA"/>
</dbReference>
<dbReference type="InterPro" id="IPR058053">
    <property type="entry name" value="RamC_C"/>
</dbReference>
<dbReference type="Proteomes" id="UP000069620">
    <property type="component" value="Unassembled WGS sequence"/>
</dbReference>
<evidence type="ECO:0000256" key="1">
    <source>
        <dbReference type="ARBA" id="ARBA00012513"/>
    </source>
</evidence>
<dbReference type="SUPFAM" id="SSF158745">
    <property type="entry name" value="LanC-like"/>
    <property type="match status" value="1"/>
</dbReference>
<dbReference type="PROSITE" id="PS50011">
    <property type="entry name" value="PROTEIN_KINASE_DOM"/>
    <property type="match status" value="1"/>
</dbReference>
<dbReference type="InterPro" id="IPR053524">
    <property type="entry name" value="Aerial_hyphae_peptide-synth"/>
</dbReference>
<comment type="caution">
    <text evidence="9">The sequence shown here is derived from an EMBL/GenBank/DDBJ whole genome shotgun (WGS) entry which is preliminary data.</text>
</comment>
<evidence type="ECO:0000256" key="7">
    <source>
        <dbReference type="SAM" id="MobiDB-lite"/>
    </source>
</evidence>
<feature type="domain" description="Protein kinase" evidence="8">
    <location>
        <begin position="221"/>
        <end position="513"/>
    </location>
</feature>
<protein>
    <recommendedName>
        <fullName evidence="1">non-specific serine/threonine protein kinase</fullName>
        <ecNumber evidence="1">2.7.11.1</ecNumber>
    </recommendedName>
</protein>
<dbReference type="Pfam" id="PF00069">
    <property type="entry name" value="Pkinase"/>
    <property type="match status" value="1"/>
</dbReference>
<dbReference type="Pfam" id="PF25816">
    <property type="entry name" value="RamC_N"/>
    <property type="match status" value="1"/>
</dbReference>
<evidence type="ECO:0000256" key="5">
    <source>
        <dbReference type="ARBA" id="ARBA00022777"/>
    </source>
</evidence>
<dbReference type="STRING" id="146020.RMCB_2304"/>
<dbReference type="Pfam" id="PF05147">
    <property type="entry name" value="LANC_like"/>
    <property type="match status" value="1"/>
</dbReference>
<dbReference type="InterPro" id="IPR000719">
    <property type="entry name" value="Prot_kinase_dom"/>
</dbReference>
<dbReference type="EC" id="2.7.11.1" evidence="1"/>
<dbReference type="RefSeq" id="WP_084388427.1">
    <property type="nucleotide sequence ID" value="NZ_BCSX01000021.1"/>
</dbReference>
<gene>
    <name evidence="9" type="ORF">RMCB_2304</name>
</gene>
<dbReference type="SMART" id="SM01260">
    <property type="entry name" value="LANC_like"/>
    <property type="match status" value="1"/>
</dbReference>
<keyword evidence="10" id="KW-1185">Reference proteome</keyword>
<dbReference type="NCBIfam" id="NF038151">
    <property type="entry name" value="lanthi_synth_III"/>
    <property type="match status" value="1"/>
</dbReference>
<dbReference type="SMART" id="SM00220">
    <property type="entry name" value="S_TKc"/>
    <property type="match status" value="1"/>
</dbReference>
<evidence type="ECO:0000259" key="8">
    <source>
        <dbReference type="PROSITE" id="PS50011"/>
    </source>
</evidence>
<reference evidence="10" key="1">
    <citation type="journal article" date="2016" name="Genome Announc.">
        <title>Draft Genome Sequences of Five Rapidly Growing Mycobacterium Species, M. thermoresistibile, M. fortuitum subsp. acetamidolyticum, M. canariasense, M. brisbanense, and M. novocastrense.</title>
        <authorList>
            <person name="Katahira K."/>
            <person name="Ogura Y."/>
            <person name="Gotoh Y."/>
            <person name="Hayashi T."/>
        </authorList>
    </citation>
    <scope>NUCLEOTIDE SEQUENCE [LARGE SCALE GENOMIC DNA]</scope>
    <source>
        <strain evidence="10">JCM15654</strain>
    </source>
</reference>
<evidence type="ECO:0000313" key="9">
    <source>
        <dbReference type="EMBL" id="GAS88208.1"/>
    </source>
</evidence>
<evidence type="ECO:0000313" key="10">
    <source>
        <dbReference type="Proteomes" id="UP000069620"/>
    </source>
</evidence>
<feature type="compositionally biased region" description="Polar residues" evidence="7">
    <location>
        <begin position="866"/>
        <end position="885"/>
    </location>
</feature>
<organism evidence="9 10">
    <name type="scientific">Mycolicibacterium brisbanense</name>
    <dbReference type="NCBI Taxonomy" id="146020"/>
    <lineage>
        <taxon>Bacteria</taxon>
        <taxon>Bacillati</taxon>
        <taxon>Actinomycetota</taxon>
        <taxon>Actinomycetes</taxon>
        <taxon>Mycobacteriales</taxon>
        <taxon>Mycobacteriaceae</taxon>
        <taxon>Mycolicibacterium</taxon>
    </lineage>
</organism>
<evidence type="ECO:0000256" key="3">
    <source>
        <dbReference type="ARBA" id="ARBA00022679"/>
    </source>
</evidence>
<keyword evidence="5 9" id="KW-0418">Kinase</keyword>
<keyword evidence="2 9" id="KW-0723">Serine/threonine-protein kinase</keyword>
<keyword evidence="4" id="KW-0547">Nucleotide-binding</keyword>
<dbReference type="GO" id="GO:0004674">
    <property type="term" value="F:protein serine/threonine kinase activity"/>
    <property type="evidence" value="ECO:0007669"/>
    <property type="project" value="UniProtKB-KW"/>
</dbReference>
<evidence type="ECO:0000256" key="4">
    <source>
        <dbReference type="ARBA" id="ARBA00022741"/>
    </source>
</evidence>
<dbReference type="SUPFAM" id="SSF56112">
    <property type="entry name" value="Protein kinase-like (PK-like)"/>
    <property type="match status" value="1"/>
</dbReference>
<dbReference type="PANTHER" id="PTHR43289:SF6">
    <property type="entry name" value="SERINE_THREONINE-PROTEIN KINASE NEKL-3"/>
    <property type="match status" value="1"/>
</dbReference>
<evidence type="ECO:0000256" key="2">
    <source>
        <dbReference type="ARBA" id="ARBA00022527"/>
    </source>
</evidence>
<proteinExistence type="predicted"/>
<dbReference type="AlphaFoldDB" id="A0A100VYA9"/>
<dbReference type="CDD" id="cd04791">
    <property type="entry name" value="LanC_SerThrkinase"/>
    <property type="match status" value="1"/>
</dbReference>
<evidence type="ECO:0000256" key="6">
    <source>
        <dbReference type="ARBA" id="ARBA00022840"/>
    </source>
</evidence>
<accession>A0A100VYA9</accession>
<reference evidence="10" key="2">
    <citation type="submission" date="2016-02" db="EMBL/GenBank/DDBJ databases">
        <title>Draft genome sequence of five rapidly growing Mycobacterium species.</title>
        <authorList>
            <person name="Katahira K."/>
            <person name="Gotou Y."/>
            <person name="Iida K."/>
            <person name="Ogura Y."/>
            <person name="Hayashi T."/>
        </authorList>
    </citation>
    <scope>NUCLEOTIDE SEQUENCE [LARGE SCALE GENOMIC DNA]</scope>
    <source>
        <strain evidence="10">JCM15654</strain>
    </source>
</reference>
<keyword evidence="6" id="KW-0067">ATP-binding</keyword>
<dbReference type="Gene3D" id="1.10.510.10">
    <property type="entry name" value="Transferase(Phosphotransferase) domain 1"/>
    <property type="match status" value="1"/>
</dbReference>
<sequence length="885" mass="96824">MLQDVAFTVAHPDYYEPIERTDPGGRYNPTRPPQGWTRRESEVWTHWTPPHAELPEQGWKVHVSSAFATAQQVLDVVSMACAELGVPFKHLSGENYFLLMHSKLSSRVQSGKFCALYPATPQLAHVVLERLERELSGVAGPYVLTDRRFGASQCVSYRYGAFCARHRLEPDGTRTPTMLAVDGTEIPDERRPEFLLPVGICDPFGTLAEADDDDEVSFHGYTFEKVLQPGNAGGAYRARRADGVTVFVKEARAHNGYVGDQDARGLLEREYLTLRALHAAAPGLAPEPVELFTEWEHTFLVTEFVPGRTLNTWMVSTTPVIHAGEDPAAVAAYYRRCTHILDQLAAQLAVLHELGYAFVDVSPRNILVDDDDRVRLVDFEAAQPFDHPLGLLGTPIYQPPESQMPGARAKVDPLEVDAYALTAIAQLLVFPIHEATRRCPETLDHLKADLAELCPLPRELWAIVVRSRPTQDVLGLPTPAQVRSNPQDTVRWLSNRTADALERMADLDNPGWVYPTEPRGHRSNTRCVAYGTAGVLHVLQTVGREVDPRVLGRLRADALRERHTTGPGLLFGNAGIAWVLDDLGDRDAATALLAAADGHRLATETAGWGGGAAGVAMTHLSFFHRTGDPDHLDQAQRLLDSIPDGDALIPALGPDHPSGLEHGRPGIALALYYLSMFTGVDEPFERGLRLLRDELVHAEPIPVGATGFRVSAADKRRIMPYLGCGSAGYVYVLARYLGRRPDPELAELLRTCVRAASIRFTVCPGLFQGQAGMVLAHTDVAARFPDENFLPDAPARPAALFKHAIAGETGVRWLGGRGQRLSADLATGSAGILLALHHATTGIVDPLFTLDHCLEPAVDRPGRSGWLSQQRRTGDTPAQTANSTR</sequence>
<name>A0A100VYA9_9MYCO</name>
<keyword evidence="3" id="KW-0808">Transferase</keyword>
<dbReference type="GO" id="GO:0031179">
    <property type="term" value="P:peptide modification"/>
    <property type="evidence" value="ECO:0007669"/>
    <property type="project" value="InterPro"/>
</dbReference>